<feature type="transmembrane region" description="Helical" evidence="6">
    <location>
        <begin position="67"/>
        <end position="89"/>
    </location>
</feature>
<protein>
    <recommendedName>
        <fullName evidence="7">G-protein coupled receptors family 1 profile domain-containing protein</fullName>
    </recommendedName>
</protein>
<dbReference type="InterPro" id="IPR017452">
    <property type="entry name" value="GPCR_Rhodpsn_7TM"/>
</dbReference>
<dbReference type="PANTHER" id="PTHR47392:SF1">
    <property type="entry name" value="G-PROTEIN COUPLED RECEPTOR 82-RELATED"/>
    <property type="match status" value="1"/>
</dbReference>
<evidence type="ECO:0000313" key="9">
    <source>
        <dbReference type="Proteomes" id="UP000694580"/>
    </source>
</evidence>
<evidence type="ECO:0000313" key="8">
    <source>
        <dbReference type="Ensembl" id="ENSDCDP00010049259.1"/>
    </source>
</evidence>
<evidence type="ECO:0000256" key="6">
    <source>
        <dbReference type="SAM" id="Phobius"/>
    </source>
</evidence>
<feature type="region of interest" description="Disordered" evidence="5">
    <location>
        <begin position="353"/>
        <end position="375"/>
    </location>
</feature>
<organism evidence="8 9">
    <name type="scientific">Denticeps clupeoides</name>
    <name type="common">denticle herring</name>
    <dbReference type="NCBI Taxonomy" id="299321"/>
    <lineage>
        <taxon>Eukaryota</taxon>
        <taxon>Metazoa</taxon>
        <taxon>Chordata</taxon>
        <taxon>Craniata</taxon>
        <taxon>Vertebrata</taxon>
        <taxon>Euteleostomi</taxon>
        <taxon>Actinopterygii</taxon>
        <taxon>Neopterygii</taxon>
        <taxon>Teleostei</taxon>
        <taxon>Clupei</taxon>
        <taxon>Clupeiformes</taxon>
        <taxon>Denticipitoidei</taxon>
        <taxon>Denticipitidae</taxon>
        <taxon>Denticeps</taxon>
    </lineage>
</organism>
<dbReference type="AlphaFoldDB" id="A0AAY4DVG0"/>
<evidence type="ECO:0000256" key="3">
    <source>
        <dbReference type="ARBA" id="ARBA00022989"/>
    </source>
</evidence>
<reference evidence="8 9" key="1">
    <citation type="submission" date="2020-06" db="EMBL/GenBank/DDBJ databases">
        <authorList>
            <consortium name="Wellcome Sanger Institute Data Sharing"/>
        </authorList>
    </citation>
    <scope>NUCLEOTIDE SEQUENCE [LARGE SCALE GENOMIC DNA]</scope>
</reference>
<dbReference type="Pfam" id="PF00001">
    <property type="entry name" value="7tm_1"/>
    <property type="match status" value="1"/>
</dbReference>
<accession>A0AAY4DVG0</accession>
<dbReference type="Ensembl" id="ENSDCDT00010059655.1">
    <property type="protein sequence ID" value="ENSDCDP00010049259.1"/>
    <property type="gene ID" value="ENSDCDG00010029526.1"/>
</dbReference>
<dbReference type="GeneID" id="114797354"/>
<feature type="transmembrane region" description="Helical" evidence="6">
    <location>
        <begin position="34"/>
        <end position="55"/>
    </location>
</feature>
<reference evidence="8" key="3">
    <citation type="submission" date="2025-09" db="UniProtKB">
        <authorList>
            <consortium name="Ensembl"/>
        </authorList>
    </citation>
    <scope>IDENTIFICATION</scope>
</reference>
<dbReference type="PROSITE" id="PS50262">
    <property type="entry name" value="G_PROTEIN_RECEP_F1_2"/>
    <property type="match status" value="1"/>
</dbReference>
<dbReference type="RefSeq" id="XP_028848082.1">
    <property type="nucleotide sequence ID" value="XM_028992249.1"/>
</dbReference>
<feature type="transmembrane region" description="Helical" evidence="6">
    <location>
        <begin position="217"/>
        <end position="238"/>
    </location>
</feature>
<dbReference type="SUPFAM" id="SSF81321">
    <property type="entry name" value="Family A G protein-coupled receptor-like"/>
    <property type="match status" value="1"/>
</dbReference>
<dbReference type="InterPro" id="IPR042804">
    <property type="entry name" value="GPR82"/>
</dbReference>
<evidence type="ECO:0000256" key="2">
    <source>
        <dbReference type="ARBA" id="ARBA00022692"/>
    </source>
</evidence>
<evidence type="ECO:0000256" key="5">
    <source>
        <dbReference type="SAM" id="MobiDB-lite"/>
    </source>
</evidence>
<gene>
    <name evidence="8" type="primary">GPR82</name>
</gene>
<dbReference type="Proteomes" id="UP000694580">
    <property type="component" value="Chromosome 9"/>
</dbReference>
<keyword evidence="2 6" id="KW-0812">Transmembrane</keyword>
<dbReference type="Gene3D" id="1.20.1070.10">
    <property type="entry name" value="Rhodopsin 7-helix transmembrane proteins"/>
    <property type="match status" value="1"/>
</dbReference>
<evidence type="ECO:0000256" key="1">
    <source>
        <dbReference type="ARBA" id="ARBA00004370"/>
    </source>
</evidence>
<feature type="transmembrane region" description="Helical" evidence="6">
    <location>
        <begin position="164"/>
        <end position="189"/>
    </location>
</feature>
<feature type="domain" description="G-protein coupled receptors family 1 profile" evidence="7">
    <location>
        <begin position="46"/>
        <end position="331"/>
    </location>
</feature>
<dbReference type="PRINTS" id="PR00237">
    <property type="entry name" value="GPCRRHODOPSN"/>
</dbReference>
<evidence type="ECO:0000259" key="7">
    <source>
        <dbReference type="PROSITE" id="PS50262"/>
    </source>
</evidence>
<evidence type="ECO:0000256" key="4">
    <source>
        <dbReference type="ARBA" id="ARBA00023136"/>
    </source>
</evidence>
<sequence>MENALTFNVSLDCGLNYNASSLCQTSITHLILPVLYSVMFLTSLSGNVLSLWVFVYKISEKSPTHIYIINLGLSNLLLCLVMPFLVAYYSRGHSWHTNHLICKVATNGLMPILHANICVGMSILTWLALSRLATLIKHSHSNRPSRCTRILPSVFLQQLRHKRFAWMACLATWLVVVAILIPTTIMYSANTTEEQESWLPCYNKAAEVGVNQSQMTAIVGIIAFFLCFLLVLSSYFAVMRHICRLRRCSAISNSHRVYARVYRNIVVIQVVLATCLLPHHVFKAIFVKMAFHHTSSEDTAEQCHSLSSYVEVKNLFLCLAVLRCSTDPIMYFLLDKTFRKQTLRLLLLVSTNGSGQSTGSMQECGRTSQGSKAMQ</sequence>
<dbReference type="GO" id="GO:0016020">
    <property type="term" value="C:membrane"/>
    <property type="evidence" value="ECO:0007669"/>
    <property type="project" value="UniProtKB-SubCell"/>
</dbReference>
<dbReference type="GO" id="GO:0004930">
    <property type="term" value="F:G protein-coupled receptor activity"/>
    <property type="evidence" value="ECO:0007669"/>
    <property type="project" value="InterPro"/>
</dbReference>
<name>A0AAY4DVG0_9TELE</name>
<keyword evidence="4 6" id="KW-0472">Membrane</keyword>
<comment type="subcellular location">
    <subcellularLocation>
        <location evidence="1">Membrane</location>
    </subcellularLocation>
</comment>
<keyword evidence="9" id="KW-1185">Reference proteome</keyword>
<reference evidence="8" key="2">
    <citation type="submission" date="2025-08" db="UniProtKB">
        <authorList>
            <consortium name="Ensembl"/>
        </authorList>
    </citation>
    <scope>IDENTIFICATION</scope>
</reference>
<feature type="transmembrane region" description="Helical" evidence="6">
    <location>
        <begin position="261"/>
        <end position="282"/>
    </location>
</feature>
<keyword evidence="3 6" id="KW-1133">Transmembrane helix</keyword>
<dbReference type="InterPro" id="IPR000276">
    <property type="entry name" value="GPCR_Rhodpsn"/>
</dbReference>
<feature type="transmembrane region" description="Helical" evidence="6">
    <location>
        <begin position="109"/>
        <end position="129"/>
    </location>
</feature>
<proteinExistence type="predicted"/>
<dbReference type="GeneTree" id="ENSGT01140000282516"/>
<dbReference type="PANTHER" id="PTHR47392">
    <property type="entry name" value="G-PROTEIN COUPLED RECEPTOR 82-RELATED"/>
    <property type="match status" value="1"/>
</dbReference>